<dbReference type="InterPro" id="IPR010664">
    <property type="entry name" value="LipoPS_assembly_LptC-rel"/>
</dbReference>
<protein>
    <recommendedName>
        <fullName evidence="5">LPS export ABC transporter periplasmic protein LptC</fullName>
    </recommendedName>
</protein>
<evidence type="ECO:0008006" key="5">
    <source>
        <dbReference type="Google" id="ProtNLM"/>
    </source>
</evidence>
<dbReference type="PATRIC" id="fig|1088869.3.peg.563"/>
<dbReference type="NCBIfam" id="TIGR04409">
    <property type="entry name" value="LptC_YrbK"/>
    <property type="match status" value="1"/>
</dbReference>
<proteinExistence type="predicted"/>
<feature type="compositionally biased region" description="Basic and acidic residues" evidence="1">
    <location>
        <begin position="247"/>
        <end position="256"/>
    </location>
</feature>
<keyword evidence="2" id="KW-0472">Membrane</keyword>
<evidence type="ECO:0000313" key="3">
    <source>
        <dbReference type="EMBL" id="EHH69246.1"/>
    </source>
</evidence>
<organism evidence="3 4">
    <name type="scientific">Gluconobacter morbifer G707</name>
    <dbReference type="NCBI Taxonomy" id="1088869"/>
    <lineage>
        <taxon>Bacteria</taxon>
        <taxon>Pseudomonadati</taxon>
        <taxon>Pseudomonadota</taxon>
        <taxon>Alphaproteobacteria</taxon>
        <taxon>Acetobacterales</taxon>
        <taxon>Acetobacteraceae</taxon>
        <taxon>Gluconobacter</taxon>
    </lineage>
</organism>
<dbReference type="AlphaFoldDB" id="G6XGD8"/>
<name>G6XGD8_9PROT</name>
<accession>G6XGD8</accession>
<evidence type="ECO:0000313" key="4">
    <source>
        <dbReference type="Proteomes" id="UP000004949"/>
    </source>
</evidence>
<dbReference type="STRING" id="1088869.GMO_05530"/>
<gene>
    <name evidence="3" type="ORF">GMO_05530</name>
</gene>
<dbReference type="GO" id="GO:0005886">
    <property type="term" value="C:plasma membrane"/>
    <property type="evidence" value="ECO:0007669"/>
    <property type="project" value="InterPro"/>
</dbReference>
<reference evidence="3 4" key="1">
    <citation type="submission" date="2011-10" db="EMBL/GenBank/DDBJ databases">
        <title>Genome sequence of Gluconobacter morbifer G707, isolated from Drosophila gut.</title>
        <authorList>
            <person name="Lee W.-J."/>
            <person name="Kim E.-K."/>
        </authorList>
    </citation>
    <scope>NUCLEOTIDE SEQUENCE [LARGE SCALE GENOMIC DNA]</scope>
    <source>
        <strain evidence="3 4">G707</strain>
    </source>
</reference>
<dbReference type="eggNOG" id="COG5375">
    <property type="taxonomic scope" value="Bacteria"/>
</dbReference>
<dbReference type="Pfam" id="PF06835">
    <property type="entry name" value="LptC"/>
    <property type="match status" value="1"/>
</dbReference>
<dbReference type="GO" id="GO:0015221">
    <property type="term" value="F:lipopolysaccharide transmembrane transporter activity"/>
    <property type="evidence" value="ECO:0007669"/>
    <property type="project" value="InterPro"/>
</dbReference>
<dbReference type="Proteomes" id="UP000004949">
    <property type="component" value="Unassembled WGS sequence"/>
</dbReference>
<feature type="region of interest" description="Disordered" evidence="1">
    <location>
        <begin position="232"/>
        <end position="256"/>
    </location>
</feature>
<keyword evidence="2" id="KW-0812">Transmembrane</keyword>
<keyword evidence="2" id="KW-1133">Transmembrane helix</keyword>
<dbReference type="RefSeq" id="WP_008850703.1">
    <property type="nucleotide sequence ID" value="NZ_AGQV01000001.1"/>
</dbReference>
<dbReference type="InterPro" id="IPR026265">
    <property type="entry name" value="LptC"/>
</dbReference>
<comment type="caution">
    <text evidence="3">The sequence shown here is derived from an EMBL/GenBank/DDBJ whole genome shotgun (WGS) entry which is preliminary data.</text>
</comment>
<dbReference type="Gene3D" id="2.60.450.10">
    <property type="entry name" value="Lipopolysaccharide (LPS) transport protein A like domain"/>
    <property type="match status" value="1"/>
</dbReference>
<keyword evidence="4" id="KW-1185">Reference proteome</keyword>
<evidence type="ECO:0000256" key="2">
    <source>
        <dbReference type="SAM" id="Phobius"/>
    </source>
</evidence>
<dbReference type="EMBL" id="AGQV01000001">
    <property type="protein sequence ID" value="EHH69246.1"/>
    <property type="molecule type" value="Genomic_DNA"/>
</dbReference>
<feature type="transmembrane region" description="Helical" evidence="2">
    <location>
        <begin position="56"/>
        <end position="75"/>
    </location>
</feature>
<dbReference type="OrthoDB" id="8441710at2"/>
<evidence type="ECO:0000256" key="1">
    <source>
        <dbReference type="SAM" id="MobiDB-lite"/>
    </source>
</evidence>
<sequence>MTERQPDDRRPQRDDFATDRTESLARLDALRRAAFHRVRLPPNAEQLARRRSLLGFAKWALPGLALVLLSSIAAWPEISHLVNQNRAALREMARLRVESGNMEEAVYRGLDAHNHLYMITARITHQEGPDRVDLTEPVADIQLSGDSWAHIRADRGVYMQHEQTLDLDDHVVLYRDDGTLMNGPSADLDLKQDVIASRDWVHAEGPFGTQDAQGYFLDQHAGIMQFTGPGLTVRNDDNGPPSQAARLRTEGTRTEK</sequence>